<organism evidence="2 3">
    <name type="scientific">Streptomyces atratus</name>
    <dbReference type="NCBI Taxonomy" id="1893"/>
    <lineage>
        <taxon>Bacteria</taxon>
        <taxon>Bacillati</taxon>
        <taxon>Actinomycetota</taxon>
        <taxon>Actinomycetes</taxon>
        <taxon>Kitasatosporales</taxon>
        <taxon>Streptomycetaceae</taxon>
        <taxon>Streptomyces</taxon>
    </lineage>
</organism>
<dbReference type="Proteomes" id="UP000181909">
    <property type="component" value="Unassembled WGS sequence"/>
</dbReference>
<protein>
    <recommendedName>
        <fullName evidence="4">DUF3761 domain-containing protein</fullName>
    </recommendedName>
</protein>
<evidence type="ECO:0000256" key="1">
    <source>
        <dbReference type="SAM" id="SignalP"/>
    </source>
</evidence>
<evidence type="ECO:0000313" key="2">
    <source>
        <dbReference type="EMBL" id="SFX75705.1"/>
    </source>
</evidence>
<dbReference type="Pfam" id="PF12587">
    <property type="entry name" value="DUF3761"/>
    <property type="match status" value="1"/>
</dbReference>
<feature type="chain" id="PRO_5013063463" description="DUF3761 domain-containing protein" evidence="1">
    <location>
        <begin position="36"/>
        <end position="87"/>
    </location>
</feature>
<accession>A0A1K1ZNH1</accession>
<dbReference type="RefSeq" id="WP_072485271.1">
    <property type="nucleotide sequence ID" value="NZ_CP108277.1"/>
</dbReference>
<sequence>MIRTLPAPDRRSIARSTLTALVAAELLAPAVQAKATTTCAPHTTGVCRAASPHPAGATAECKDGTLSYAAKFRGTCSHHRGVRYWYK</sequence>
<keyword evidence="1" id="KW-0732">Signal</keyword>
<name>A0A1K1ZNH1_STRAR</name>
<reference evidence="2 3" key="1">
    <citation type="submission" date="2016-11" db="EMBL/GenBank/DDBJ databases">
        <authorList>
            <person name="Jaros S."/>
            <person name="Januszkiewicz K."/>
            <person name="Wedrychowicz H."/>
        </authorList>
    </citation>
    <scope>NUCLEOTIDE SEQUENCE [LARGE SCALE GENOMIC DNA]</scope>
    <source>
        <strain evidence="2 3">OK807</strain>
    </source>
</reference>
<evidence type="ECO:0000313" key="3">
    <source>
        <dbReference type="Proteomes" id="UP000181909"/>
    </source>
</evidence>
<gene>
    <name evidence="2" type="ORF">SAMN02787144_100613</name>
</gene>
<dbReference type="InterPro" id="IPR022236">
    <property type="entry name" value="DUF3761"/>
</dbReference>
<dbReference type="STRING" id="1893.SAMN02787144_100613"/>
<dbReference type="AlphaFoldDB" id="A0A1K1ZNH1"/>
<proteinExistence type="predicted"/>
<dbReference type="EMBL" id="FPJO01000006">
    <property type="protein sequence ID" value="SFX75705.1"/>
    <property type="molecule type" value="Genomic_DNA"/>
</dbReference>
<evidence type="ECO:0008006" key="4">
    <source>
        <dbReference type="Google" id="ProtNLM"/>
    </source>
</evidence>
<feature type="signal peptide" evidence="1">
    <location>
        <begin position="1"/>
        <end position="35"/>
    </location>
</feature>